<protein>
    <submittedName>
        <fullName evidence="1">NheA protein</fullName>
    </submittedName>
</protein>
<dbReference type="AlphaFoldDB" id="D6CJH6"/>
<name>D6CJH6_BACCE</name>
<dbReference type="EMBL" id="FN825684">
    <property type="protein sequence ID" value="CBL95107.1"/>
    <property type="molecule type" value="Genomic_DNA"/>
</dbReference>
<evidence type="ECO:0000313" key="1">
    <source>
        <dbReference type="EMBL" id="CBL95107.1"/>
    </source>
</evidence>
<proteinExistence type="predicted"/>
<accession>D6CJH6</accession>
<organism evidence="1">
    <name type="scientific">Bacillus cereus</name>
    <dbReference type="NCBI Taxonomy" id="1396"/>
    <lineage>
        <taxon>Bacteria</taxon>
        <taxon>Bacillati</taxon>
        <taxon>Bacillota</taxon>
        <taxon>Bacilli</taxon>
        <taxon>Bacillales</taxon>
        <taxon>Bacillaceae</taxon>
        <taxon>Bacillus</taxon>
        <taxon>Bacillus cereus group</taxon>
    </lineage>
</organism>
<reference evidence="1" key="1">
    <citation type="journal article" date="2010" name="Infect. Immun.">
        <title>Cytotoxicity of Bacillus cereus Nhe enterotoxin requires specific binding order of the three components.</title>
        <authorList>
            <person name="Lindback T."/>
            <person name="Hardy S.P."/>
            <person name="Dietrich R."/>
            <person name="Sodring M."/>
            <person name="Didier A."/>
            <person name="Moravek M."/>
            <person name="Fagerlund A."/>
            <person name="Bock S."/>
            <person name="Nielsen C."/>
            <person name="Casteel M."/>
            <person name="Granum P.E."/>
            <person name="Martlbauer E."/>
        </authorList>
    </citation>
    <scope>NUCLEOTIDE SEQUENCE</scope>
    <source>
        <strain evidence="1">MHI 1761</strain>
    </source>
</reference>
<sequence>MKKTLNTGLLVTASIYELFYSCKRLR</sequence>
<gene>
    <name evidence="1" type="primary">nheA</name>
</gene>